<gene>
    <name evidence="2" type="ORF">SCLCIDRAFT_26272</name>
</gene>
<organism evidence="2 3">
    <name type="scientific">Scleroderma citrinum Foug A</name>
    <dbReference type="NCBI Taxonomy" id="1036808"/>
    <lineage>
        <taxon>Eukaryota</taxon>
        <taxon>Fungi</taxon>
        <taxon>Dikarya</taxon>
        <taxon>Basidiomycota</taxon>
        <taxon>Agaricomycotina</taxon>
        <taxon>Agaricomycetes</taxon>
        <taxon>Agaricomycetidae</taxon>
        <taxon>Boletales</taxon>
        <taxon>Sclerodermatineae</taxon>
        <taxon>Sclerodermataceae</taxon>
        <taxon>Scleroderma</taxon>
    </lineage>
</organism>
<dbReference type="InParanoid" id="A0A0C2ZH10"/>
<dbReference type="AlphaFoldDB" id="A0A0C2ZH10"/>
<keyword evidence="3" id="KW-1185">Reference proteome</keyword>
<evidence type="ECO:0000256" key="1">
    <source>
        <dbReference type="SAM" id="MobiDB-lite"/>
    </source>
</evidence>
<name>A0A0C2ZH10_9AGAM</name>
<feature type="region of interest" description="Disordered" evidence="1">
    <location>
        <begin position="40"/>
        <end position="59"/>
    </location>
</feature>
<sequence>MLSNSANIQSVDMCLGLNPVPLEAPADVTASLSVPDTEVPTLGKVQTKPPPSLKPGLAPTSALDQLDLELIEFLSVASAPASPTSRAVASLEPMESLLQGKASTDSSKHIALSHDGSNGLTPQCDNLTLPQESHFDDNNLNLDEVAEGNNFTVGRPSEATLDTIQEGLDYIGTYLADLAARTGQPPQQIIDHFLKQYAWLIPANDWNQYAKYFAHYMEHLRKTGEFTGTIDGTPSVTIRKKCYELFKKQYPENGK</sequence>
<evidence type="ECO:0000313" key="3">
    <source>
        <dbReference type="Proteomes" id="UP000053989"/>
    </source>
</evidence>
<protein>
    <submittedName>
        <fullName evidence="2">Uncharacterized protein</fullName>
    </submittedName>
</protein>
<evidence type="ECO:0000313" key="2">
    <source>
        <dbReference type="EMBL" id="KIM60943.1"/>
    </source>
</evidence>
<dbReference type="EMBL" id="KN822057">
    <property type="protein sequence ID" value="KIM60943.1"/>
    <property type="molecule type" value="Genomic_DNA"/>
</dbReference>
<proteinExistence type="predicted"/>
<reference evidence="2 3" key="1">
    <citation type="submission" date="2014-04" db="EMBL/GenBank/DDBJ databases">
        <authorList>
            <consortium name="DOE Joint Genome Institute"/>
            <person name="Kuo A."/>
            <person name="Kohler A."/>
            <person name="Nagy L.G."/>
            <person name="Floudas D."/>
            <person name="Copeland A."/>
            <person name="Barry K.W."/>
            <person name="Cichocki N."/>
            <person name="Veneault-Fourrey C."/>
            <person name="LaButti K."/>
            <person name="Lindquist E.A."/>
            <person name="Lipzen A."/>
            <person name="Lundell T."/>
            <person name="Morin E."/>
            <person name="Murat C."/>
            <person name="Sun H."/>
            <person name="Tunlid A."/>
            <person name="Henrissat B."/>
            <person name="Grigoriev I.V."/>
            <person name="Hibbett D.S."/>
            <person name="Martin F."/>
            <person name="Nordberg H.P."/>
            <person name="Cantor M.N."/>
            <person name="Hua S.X."/>
        </authorList>
    </citation>
    <scope>NUCLEOTIDE SEQUENCE [LARGE SCALE GENOMIC DNA]</scope>
    <source>
        <strain evidence="2 3">Foug A</strain>
    </source>
</reference>
<dbReference type="HOGENOM" id="CLU_1090551_0_0_1"/>
<dbReference type="Proteomes" id="UP000053989">
    <property type="component" value="Unassembled WGS sequence"/>
</dbReference>
<accession>A0A0C2ZH10</accession>
<reference evidence="3" key="2">
    <citation type="submission" date="2015-01" db="EMBL/GenBank/DDBJ databases">
        <title>Evolutionary Origins and Diversification of the Mycorrhizal Mutualists.</title>
        <authorList>
            <consortium name="DOE Joint Genome Institute"/>
            <consortium name="Mycorrhizal Genomics Consortium"/>
            <person name="Kohler A."/>
            <person name="Kuo A."/>
            <person name="Nagy L.G."/>
            <person name="Floudas D."/>
            <person name="Copeland A."/>
            <person name="Barry K.W."/>
            <person name="Cichocki N."/>
            <person name="Veneault-Fourrey C."/>
            <person name="LaButti K."/>
            <person name="Lindquist E.A."/>
            <person name="Lipzen A."/>
            <person name="Lundell T."/>
            <person name="Morin E."/>
            <person name="Murat C."/>
            <person name="Riley R."/>
            <person name="Ohm R."/>
            <person name="Sun H."/>
            <person name="Tunlid A."/>
            <person name="Henrissat B."/>
            <person name="Grigoriev I.V."/>
            <person name="Hibbett D.S."/>
            <person name="Martin F."/>
        </authorList>
    </citation>
    <scope>NUCLEOTIDE SEQUENCE [LARGE SCALE GENOMIC DNA]</scope>
    <source>
        <strain evidence="3">Foug A</strain>
    </source>
</reference>